<dbReference type="Pfam" id="PF00582">
    <property type="entry name" value="Usp"/>
    <property type="match status" value="1"/>
</dbReference>
<feature type="domain" description="UspA" evidence="2">
    <location>
        <begin position="1"/>
        <end position="137"/>
    </location>
</feature>
<dbReference type="Proteomes" id="UP000292262">
    <property type="component" value="Unassembled WGS sequence"/>
</dbReference>
<keyword evidence="4" id="KW-1185">Reference proteome</keyword>
<dbReference type="RefSeq" id="WP_130285353.1">
    <property type="nucleotide sequence ID" value="NZ_SGXE01000001.1"/>
</dbReference>
<evidence type="ECO:0000313" key="3">
    <source>
        <dbReference type="EMBL" id="RZS99524.1"/>
    </source>
</evidence>
<evidence type="ECO:0000313" key="4">
    <source>
        <dbReference type="Proteomes" id="UP000292262"/>
    </source>
</evidence>
<name>A0A4Q7PG95_9FLAO</name>
<dbReference type="CDD" id="cd00293">
    <property type="entry name" value="USP-like"/>
    <property type="match status" value="1"/>
</dbReference>
<organism evidence="3 4">
    <name type="scientific">Aquimarina brevivitae</name>
    <dbReference type="NCBI Taxonomy" id="323412"/>
    <lineage>
        <taxon>Bacteria</taxon>
        <taxon>Pseudomonadati</taxon>
        <taxon>Bacteroidota</taxon>
        <taxon>Flavobacteriia</taxon>
        <taxon>Flavobacteriales</taxon>
        <taxon>Flavobacteriaceae</taxon>
        <taxon>Aquimarina</taxon>
    </lineage>
</organism>
<dbReference type="AlphaFoldDB" id="A0A4Q7PG95"/>
<dbReference type="OrthoDB" id="1421767at2"/>
<dbReference type="InterPro" id="IPR006015">
    <property type="entry name" value="Universal_stress_UspA"/>
</dbReference>
<proteinExistence type="inferred from homology"/>
<sequence>MKNILVPLGLSEDNVSRSRLQYCIQLIKETGGKIFVVKEFKQLPRTGSLPTANKTLREITIAEIQKEIAKVEAYGVTIEALPIEGELLEEIPAFNLENSIDMLVLGAESTDISNPYFLNETAGSLVKMTEIPVLIVPENYEYKKIDKVLMAVKSGVIKKNNALSPVQEILSTFGADLKLLLVKTNSYLPEYSKIDEELKEVVDTYKSTENATLFQGLLEHLNENNPDLVCVFRRKRGFFEKLWEDNTVLKKDFESRVPLLVLRGSD</sequence>
<evidence type="ECO:0000259" key="2">
    <source>
        <dbReference type="Pfam" id="PF00582"/>
    </source>
</evidence>
<dbReference type="SUPFAM" id="SSF52402">
    <property type="entry name" value="Adenine nucleotide alpha hydrolases-like"/>
    <property type="match status" value="2"/>
</dbReference>
<comment type="similarity">
    <text evidence="1">Belongs to the universal stress protein A family.</text>
</comment>
<dbReference type="Gene3D" id="3.40.50.12370">
    <property type="match status" value="1"/>
</dbReference>
<dbReference type="PRINTS" id="PR01438">
    <property type="entry name" value="UNVRSLSTRESS"/>
</dbReference>
<dbReference type="EMBL" id="SGXE01000001">
    <property type="protein sequence ID" value="RZS99524.1"/>
    <property type="molecule type" value="Genomic_DNA"/>
</dbReference>
<dbReference type="InterPro" id="IPR006016">
    <property type="entry name" value="UspA"/>
</dbReference>
<accession>A0A4Q7PG95</accession>
<gene>
    <name evidence="3" type="ORF">EV197_0744</name>
</gene>
<reference evidence="3 4" key="1">
    <citation type="submission" date="2019-02" db="EMBL/GenBank/DDBJ databases">
        <title>Genomic Encyclopedia of Type Strains, Phase IV (KMG-IV): sequencing the most valuable type-strain genomes for metagenomic binning, comparative biology and taxonomic classification.</title>
        <authorList>
            <person name="Goeker M."/>
        </authorList>
    </citation>
    <scope>NUCLEOTIDE SEQUENCE [LARGE SCALE GENOMIC DNA]</scope>
    <source>
        <strain evidence="3 4">DSM 17196</strain>
    </source>
</reference>
<comment type="caution">
    <text evidence="3">The sequence shown here is derived from an EMBL/GenBank/DDBJ whole genome shotgun (WGS) entry which is preliminary data.</text>
</comment>
<protein>
    <submittedName>
        <fullName evidence="3">Nucleotide-binding universal stress UspA family protein</fullName>
    </submittedName>
</protein>
<evidence type="ECO:0000256" key="1">
    <source>
        <dbReference type="ARBA" id="ARBA00008791"/>
    </source>
</evidence>